<proteinExistence type="predicted"/>
<dbReference type="Pfam" id="PF12784">
    <property type="entry name" value="PDDEXK_2"/>
    <property type="match status" value="1"/>
</dbReference>
<evidence type="ECO:0000313" key="3">
    <source>
        <dbReference type="Proteomes" id="UP001652432"/>
    </source>
</evidence>
<dbReference type="EMBL" id="JAOQKJ010000001">
    <property type="protein sequence ID" value="MCU6742909.1"/>
    <property type="molecule type" value="Genomic_DNA"/>
</dbReference>
<sequence length="366" mass="42394">MATNLLKSYFPMIQSREEILQRIYTNPRMQQLFESWTVLQQKEFLDFCSGARGIKVLYDSFFKEVMNPEYDPARLESFLTALLNRKVRIKEVLPNDSTRLSDESSLLITDIIVELEDGSLANIEVQKIGYAFPGARCACYSSDMLLRQYKRVRQRSIDSVTGRDTFSYRNISKVYLIVLYEKSPDELKKCPDHWIHRSKVSFDSGLSMDLLQDYIFISLDIFRSKMHNKKVTTLLEAWMIFLSIDDPDEIIRLITSFPQFKPMYETLYQMCRNVENIMGFFSEELREMDRNTVRYMIDELQKEVDVQNATIAENTAVIAEMNATIAEKESLIAEKDSALAEKDSLLSKSAATIAALQAELSRLKNL</sequence>
<evidence type="ECO:0000256" key="1">
    <source>
        <dbReference type="SAM" id="Coils"/>
    </source>
</evidence>
<dbReference type="RefSeq" id="WP_262572194.1">
    <property type="nucleotide sequence ID" value="NZ_JAOQKJ010000001.1"/>
</dbReference>
<keyword evidence="3" id="KW-1185">Reference proteome</keyword>
<comment type="caution">
    <text evidence="2">The sequence shown here is derived from an EMBL/GenBank/DDBJ whole genome shotgun (WGS) entry which is preliminary data.</text>
</comment>
<feature type="coiled-coil region" evidence="1">
    <location>
        <begin position="328"/>
        <end position="366"/>
    </location>
</feature>
<accession>A0ABT2SY20</accession>
<dbReference type="Proteomes" id="UP001652432">
    <property type="component" value="Unassembled WGS sequence"/>
</dbReference>
<evidence type="ECO:0000313" key="2">
    <source>
        <dbReference type="EMBL" id="MCU6742909.1"/>
    </source>
</evidence>
<organism evidence="2 3">
    <name type="scientific">Suilimivivens aceti</name>
    <dbReference type="NCBI Taxonomy" id="2981774"/>
    <lineage>
        <taxon>Bacteria</taxon>
        <taxon>Bacillati</taxon>
        <taxon>Bacillota</taxon>
        <taxon>Clostridia</taxon>
        <taxon>Lachnospirales</taxon>
        <taxon>Lachnospiraceae</taxon>
        <taxon>Suilimivivens</taxon>
    </lineage>
</organism>
<keyword evidence="1" id="KW-0175">Coiled coil</keyword>
<reference evidence="2 3" key="1">
    <citation type="journal article" date="2021" name="ISME Commun">
        <title>Automated analysis of genomic sequences facilitates high-throughput and comprehensive description of bacteria.</title>
        <authorList>
            <person name="Hitch T.C.A."/>
        </authorList>
    </citation>
    <scope>NUCLEOTIDE SEQUENCE [LARGE SCALE GENOMIC DNA]</scope>
    <source>
        <strain evidence="2 3">Sanger_18</strain>
    </source>
</reference>
<protein>
    <submittedName>
        <fullName evidence="2">PD-(D/E)XK nuclease family transposase</fullName>
    </submittedName>
</protein>
<name>A0ABT2SY20_9FIRM</name>
<gene>
    <name evidence="2" type="ORF">OCV77_00075</name>
</gene>